<evidence type="ECO:0000259" key="9">
    <source>
        <dbReference type="PROSITE" id="PS50089"/>
    </source>
</evidence>
<evidence type="ECO:0000256" key="7">
    <source>
        <dbReference type="ARBA" id="ARBA00022833"/>
    </source>
</evidence>
<evidence type="ECO:0000256" key="1">
    <source>
        <dbReference type="ARBA" id="ARBA00000900"/>
    </source>
</evidence>
<dbReference type="InterPro" id="IPR045191">
    <property type="entry name" value="MBR1/2-like"/>
</dbReference>
<name>A0A498KIR9_MALDO</name>
<keyword evidence="3" id="KW-0808">Transferase</keyword>
<dbReference type="SMART" id="SM00184">
    <property type="entry name" value="RING"/>
    <property type="match status" value="1"/>
</dbReference>
<evidence type="ECO:0000256" key="3">
    <source>
        <dbReference type="ARBA" id="ARBA00022679"/>
    </source>
</evidence>
<dbReference type="PANTHER" id="PTHR22937">
    <property type="entry name" value="E3 UBIQUITIN-PROTEIN LIGASE RNF165"/>
    <property type="match status" value="1"/>
</dbReference>
<dbReference type="InterPro" id="IPR013083">
    <property type="entry name" value="Znf_RING/FYVE/PHD"/>
</dbReference>
<keyword evidence="5 8" id="KW-0863">Zinc-finger</keyword>
<protein>
    <recommendedName>
        <fullName evidence="2">RING-type E3 ubiquitin transferase</fullName>
        <ecNumber evidence="2">2.3.2.27</ecNumber>
    </recommendedName>
</protein>
<keyword evidence="4" id="KW-0479">Metal-binding</keyword>
<dbReference type="AlphaFoldDB" id="A0A498KIR9"/>
<dbReference type="PROSITE" id="PS50089">
    <property type="entry name" value="ZF_RING_2"/>
    <property type="match status" value="1"/>
</dbReference>
<accession>A0A498KIR9</accession>
<keyword evidence="7" id="KW-0862">Zinc</keyword>
<dbReference type="STRING" id="3750.A0A498KIR9"/>
<evidence type="ECO:0000256" key="4">
    <source>
        <dbReference type="ARBA" id="ARBA00022723"/>
    </source>
</evidence>
<comment type="catalytic activity">
    <reaction evidence="1">
        <text>S-ubiquitinyl-[E2 ubiquitin-conjugating enzyme]-L-cysteine + [acceptor protein]-L-lysine = [E2 ubiquitin-conjugating enzyme]-L-cysteine + N(6)-ubiquitinyl-[acceptor protein]-L-lysine.</text>
        <dbReference type="EC" id="2.3.2.27"/>
    </reaction>
</comment>
<evidence type="ECO:0000313" key="11">
    <source>
        <dbReference type="Proteomes" id="UP000290289"/>
    </source>
</evidence>
<keyword evidence="6" id="KW-0833">Ubl conjugation pathway</keyword>
<comment type="caution">
    <text evidence="10">The sequence shown here is derived from an EMBL/GenBank/DDBJ whole genome shotgun (WGS) entry which is preliminary data.</text>
</comment>
<feature type="domain" description="RING-type" evidence="9">
    <location>
        <begin position="299"/>
        <end position="340"/>
    </location>
</feature>
<sequence length="357" mass="39872">MYVGFMTKLEGFDLSFSLCQQSSSDDELRRVRGPFLPKTCCSASSKKTGEDPGLLANFGSAGRTSLSSLRGSHQALKPVSLIVRRSSHDPLSAAITRSITSCIANTPDLNSSHTILLNQIGRTNTNFPGSDEFNSGTCATLILGSAPLLRQFYLFQRLFGMPNNFFRSLWPPHIRHGDYTFQLGQASASSDDNGFQNETQIDLWRQLLMESTLYMHRPPDSLQNAGATYQRPLHFSIEMRDRYGAMWLDVDSMSYEELLALEDHIGYVSTGLSEEAAVTSLKRSNYFVFKEENVQKDFCSICQEDFVEEDELGTLDCGHGFHISCIKQWLGHKNVCPMCKSPGLSSKLPSFSHIQSQ</sequence>
<reference evidence="10 11" key="1">
    <citation type="submission" date="2018-10" db="EMBL/GenBank/DDBJ databases">
        <title>A high-quality apple genome assembly.</title>
        <authorList>
            <person name="Hu J."/>
        </authorList>
    </citation>
    <scope>NUCLEOTIDE SEQUENCE [LARGE SCALE GENOMIC DNA]</scope>
    <source>
        <strain evidence="11">cv. HFTH1</strain>
        <tissue evidence="10">Young leaf</tissue>
    </source>
</reference>
<dbReference type="SUPFAM" id="SSF57850">
    <property type="entry name" value="RING/U-box"/>
    <property type="match status" value="1"/>
</dbReference>
<evidence type="ECO:0000313" key="10">
    <source>
        <dbReference type="EMBL" id="RXI05645.1"/>
    </source>
</evidence>
<dbReference type="PANTHER" id="PTHR22937:SF208">
    <property type="entry name" value="RING-TYPE E3 UBIQUITIN TRANSFERASE"/>
    <property type="match status" value="1"/>
</dbReference>
<dbReference type="Proteomes" id="UP000290289">
    <property type="component" value="Chromosome 2"/>
</dbReference>
<keyword evidence="11" id="KW-1185">Reference proteome</keyword>
<evidence type="ECO:0000256" key="5">
    <source>
        <dbReference type="ARBA" id="ARBA00022771"/>
    </source>
</evidence>
<dbReference type="EMBL" id="RDQH01000328">
    <property type="protein sequence ID" value="RXI05645.1"/>
    <property type="molecule type" value="Genomic_DNA"/>
</dbReference>
<evidence type="ECO:0000256" key="6">
    <source>
        <dbReference type="ARBA" id="ARBA00022786"/>
    </source>
</evidence>
<dbReference type="Gene3D" id="3.30.40.10">
    <property type="entry name" value="Zinc/RING finger domain, C3HC4 (zinc finger)"/>
    <property type="match status" value="1"/>
</dbReference>
<dbReference type="GO" id="GO:0008270">
    <property type="term" value="F:zinc ion binding"/>
    <property type="evidence" value="ECO:0007669"/>
    <property type="project" value="UniProtKB-KW"/>
</dbReference>
<dbReference type="GO" id="GO:0061630">
    <property type="term" value="F:ubiquitin protein ligase activity"/>
    <property type="evidence" value="ECO:0007669"/>
    <property type="project" value="UniProtKB-EC"/>
</dbReference>
<dbReference type="InterPro" id="IPR001841">
    <property type="entry name" value="Znf_RING"/>
</dbReference>
<organism evidence="10 11">
    <name type="scientific">Malus domestica</name>
    <name type="common">Apple</name>
    <name type="synonym">Pyrus malus</name>
    <dbReference type="NCBI Taxonomy" id="3750"/>
    <lineage>
        <taxon>Eukaryota</taxon>
        <taxon>Viridiplantae</taxon>
        <taxon>Streptophyta</taxon>
        <taxon>Embryophyta</taxon>
        <taxon>Tracheophyta</taxon>
        <taxon>Spermatophyta</taxon>
        <taxon>Magnoliopsida</taxon>
        <taxon>eudicotyledons</taxon>
        <taxon>Gunneridae</taxon>
        <taxon>Pentapetalae</taxon>
        <taxon>rosids</taxon>
        <taxon>fabids</taxon>
        <taxon>Rosales</taxon>
        <taxon>Rosaceae</taxon>
        <taxon>Amygdaloideae</taxon>
        <taxon>Maleae</taxon>
        <taxon>Malus</taxon>
    </lineage>
</organism>
<dbReference type="EC" id="2.3.2.27" evidence="2"/>
<evidence type="ECO:0000256" key="8">
    <source>
        <dbReference type="PROSITE-ProRule" id="PRU00175"/>
    </source>
</evidence>
<dbReference type="Pfam" id="PF13639">
    <property type="entry name" value="zf-RING_2"/>
    <property type="match status" value="1"/>
</dbReference>
<gene>
    <name evidence="10" type="ORF">DVH24_017687</name>
</gene>
<proteinExistence type="predicted"/>
<evidence type="ECO:0000256" key="2">
    <source>
        <dbReference type="ARBA" id="ARBA00012483"/>
    </source>
</evidence>